<evidence type="ECO:0000256" key="2">
    <source>
        <dbReference type="ARBA" id="ARBA00006210"/>
    </source>
</evidence>
<protein>
    <recommendedName>
        <fullName evidence="7">Mediator of RNA polymerase II transcription subunit 1</fullName>
    </recommendedName>
    <alternativeName>
        <fullName evidence="7">Mediator complex subunit 1</fullName>
    </alternativeName>
</protein>
<keyword evidence="3 7" id="KW-0805">Transcription regulation</keyword>
<feature type="compositionally biased region" description="Polar residues" evidence="8">
    <location>
        <begin position="430"/>
        <end position="446"/>
    </location>
</feature>
<keyword evidence="6 7" id="KW-0539">Nucleus</keyword>
<evidence type="ECO:0000313" key="10">
    <source>
        <dbReference type="EMBL" id="QLL31351.1"/>
    </source>
</evidence>
<evidence type="ECO:0000256" key="1">
    <source>
        <dbReference type="ARBA" id="ARBA00004123"/>
    </source>
</evidence>
<feature type="domain" description="Mediator complex subunit Med1" evidence="9">
    <location>
        <begin position="11"/>
        <end position="133"/>
    </location>
</feature>
<dbReference type="RefSeq" id="XP_037138026.1">
    <property type="nucleotide sequence ID" value="XM_037282131.1"/>
</dbReference>
<dbReference type="GO" id="GO:0016592">
    <property type="term" value="C:mediator complex"/>
    <property type="evidence" value="ECO:0007669"/>
    <property type="project" value="InterPro"/>
</dbReference>
<feature type="region of interest" description="Disordered" evidence="8">
    <location>
        <begin position="372"/>
        <end position="404"/>
    </location>
</feature>
<dbReference type="GO" id="GO:0045944">
    <property type="term" value="P:positive regulation of transcription by RNA polymerase II"/>
    <property type="evidence" value="ECO:0007669"/>
    <property type="project" value="UniProtKB-ARBA"/>
</dbReference>
<evidence type="ECO:0000256" key="6">
    <source>
        <dbReference type="ARBA" id="ARBA00023242"/>
    </source>
</evidence>
<evidence type="ECO:0000256" key="4">
    <source>
        <dbReference type="ARBA" id="ARBA00023159"/>
    </source>
</evidence>
<dbReference type="AlphaFoldDB" id="A0A7G3ZCW5"/>
<proteinExistence type="inferred from homology"/>
<dbReference type="InterPro" id="IPR019680">
    <property type="entry name" value="Mediator_Med1"/>
</dbReference>
<evidence type="ECO:0000256" key="3">
    <source>
        <dbReference type="ARBA" id="ARBA00023015"/>
    </source>
</evidence>
<dbReference type="GeneID" id="59324470"/>
<keyword evidence="4 7" id="KW-0010">Activator</keyword>
<keyword evidence="5 7" id="KW-0804">Transcription</keyword>
<organism evidence="10 11">
    <name type="scientific">Torulaspora globosa</name>
    <dbReference type="NCBI Taxonomy" id="48254"/>
    <lineage>
        <taxon>Eukaryota</taxon>
        <taxon>Fungi</taxon>
        <taxon>Dikarya</taxon>
        <taxon>Ascomycota</taxon>
        <taxon>Saccharomycotina</taxon>
        <taxon>Saccharomycetes</taxon>
        <taxon>Saccharomycetales</taxon>
        <taxon>Saccharomycetaceae</taxon>
        <taxon>Torulaspora</taxon>
    </lineage>
</organism>
<dbReference type="Pfam" id="PF10744">
    <property type="entry name" value="Med1"/>
    <property type="match status" value="1"/>
</dbReference>
<keyword evidence="11" id="KW-1185">Reference proteome</keyword>
<evidence type="ECO:0000256" key="7">
    <source>
        <dbReference type="RuleBase" id="RU364059"/>
    </source>
</evidence>
<evidence type="ECO:0000313" key="11">
    <source>
        <dbReference type="Proteomes" id="UP000515788"/>
    </source>
</evidence>
<gene>
    <name evidence="10" type="ORF">HG536_0B02140</name>
</gene>
<dbReference type="Proteomes" id="UP000515788">
    <property type="component" value="Chromosome 2"/>
</dbReference>
<evidence type="ECO:0000256" key="8">
    <source>
        <dbReference type="SAM" id="MobiDB-lite"/>
    </source>
</evidence>
<sequence>MSSDSYDERLDEIIQLFQDYKSGSVKLDNITKLCQTLGLESFIEDVESDVSRLSAASKIIVIDIDFAKEKGKVTDVKLVLASNFDNFNYYVDHENNESASGNILLNSLTQYHDLHEFHHNLKYLHLLDTFSNIDIDASNGSTNANGTNVTTAVETGGQGAYSGKMDLFKYHTELAQFIRHYFEANSAPFRVHANLHNRFGIYVLGAQDNELLAKIYLSRAKDPRQRLYEFTYKKDSQDWINESAENYTCGISLAMEILCDEVSCWFPQDFIPDDLIQVINGGGGDGQRTSAKFDLNELIQSSKNNAAFNTKFELVNDFNGKLMNLRTFDISNDNLNLILEILNWLQWSQKVLQPVLTLLFGPSEIANEVKAQDGQGVMSGARPRRSSASSGHKRRRFSGNRRPSITEATMLRDEGFQQFTLNEILTNPKAVTSQQSADSNIPNIASQDKMDVDQPVDDSEDPIQLVVSEDHVSLADIAHCSLYEASEKWESFIDTIQKYSLK</sequence>
<name>A0A7G3ZCW5_9SACH</name>
<dbReference type="GO" id="GO:0003712">
    <property type="term" value="F:transcription coregulator activity"/>
    <property type="evidence" value="ECO:0007669"/>
    <property type="project" value="InterPro"/>
</dbReference>
<feature type="region of interest" description="Disordered" evidence="8">
    <location>
        <begin position="430"/>
        <end position="458"/>
    </location>
</feature>
<dbReference type="OrthoDB" id="5310959at2759"/>
<comment type="similarity">
    <text evidence="2 7">Belongs to the Mediator complex subunit 1 family.</text>
</comment>
<dbReference type="KEGG" id="tgb:HG536_0B02140"/>
<accession>A0A7G3ZCW5</accession>
<comment type="function">
    <text evidence="7">Component of the Mediator complex, a coactivator involved in the regulated transcription of nearly all RNA polymerase II-dependent genes. Mediator functions as a bridge to convey information from gene-specific regulatory proteins to the basal RNA polymerase II transcription machinery. Mediator is recruited to promoters by direct interactions with regulatory proteins and serves as a scaffold for the assembly of a functional preinitiation complex with RNA polymerase II and the general transcription factors.</text>
</comment>
<dbReference type="EMBL" id="CP059247">
    <property type="protein sequence ID" value="QLL31351.1"/>
    <property type="molecule type" value="Genomic_DNA"/>
</dbReference>
<comment type="subcellular location">
    <subcellularLocation>
        <location evidence="1 7">Nucleus</location>
    </subcellularLocation>
</comment>
<reference evidence="10 11" key="1">
    <citation type="submission" date="2020-06" db="EMBL/GenBank/DDBJ databases">
        <title>The yeast mating-type switching endonuclease HO is a domesticated member of an unorthodox homing genetic element family.</title>
        <authorList>
            <person name="Coughlan A.Y."/>
            <person name="Lombardi L."/>
            <person name="Braun-Galleani S."/>
            <person name="Martos A.R."/>
            <person name="Galeote V."/>
            <person name="Bigey F."/>
            <person name="Dequin S."/>
            <person name="Byrne K.P."/>
            <person name="Wolfe K.H."/>
        </authorList>
    </citation>
    <scope>NUCLEOTIDE SEQUENCE [LARGE SCALE GENOMIC DNA]</scope>
    <source>
        <strain evidence="10 11">CBS764</strain>
    </source>
</reference>
<evidence type="ECO:0000256" key="5">
    <source>
        <dbReference type="ARBA" id="ARBA00023163"/>
    </source>
</evidence>
<evidence type="ECO:0000259" key="9">
    <source>
        <dbReference type="Pfam" id="PF10744"/>
    </source>
</evidence>